<dbReference type="InterPro" id="IPR000772">
    <property type="entry name" value="Ricin_B_lectin"/>
</dbReference>
<accession>A0A8J3QRF9</accession>
<sequence length="424" mass="43922">MDSVPGRWRRRPLVAAAALALVAACATVQLTSNSQPASAAVAPAALGPLVWSDDFNGAAGSAPDGSKWGHDTGGSGWGNNELEYYTTSTSNASLDGNGHLVITARKENPSGYGCWYGSCTYTSARLNTSGKFSQQYGHIEASIKMPRGQGIWPAFWALGDNIGSVGWPNSGEIDIMETIGSQTGTNHGSLHGPGYSGGNPLTGTYTLPNGQSLADGFHAYAVDWSPNTVSFSVDGNVYETHTSAETNGNPWAFNHPFFLLLNVAVGGNWPGSPNSSTSFPQQMVVDYIHVYGQSGSGGGSAGRITGLGGKCVDVAGASTTNGTKVQLYDCNGTAAQQWTVGSDGTVRALGKCMDVAAAGTANGAKVQLYDCNGTNAQKWTRSGSQFINTGSGKCLDATDQSSANGNQLQIWTCTGAANQQWSVS</sequence>
<dbReference type="PANTHER" id="PTHR10963">
    <property type="entry name" value="GLYCOSYL HYDROLASE-RELATED"/>
    <property type="match status" value="1"/>
</dbReference>
<dbReference type="Gene3D" id="2.60.120.200">
    <property type="match status" value="1"/>
</dbReference>
<dbReference type="Proteomes" id="UP000642748">
    <property type="component" value="Unassembled WGS sequence"/>
</dbReference>
<dbReference type="InterPro" id="IPR050546">
    <property type="entry name" value="Glycosyl_Hydrlase_16"/>
</dbReference>
<dbReference type="GO" id="GO:0005975">
    <property type="term" value="P:carbohydrate metabolic process"/>
    <property type="evidence" value="ECO:0007669"/>
    <property type="project" value="InterPro"/>
</dbReference>
<feature type="domain" description="GH16" evidence="3">
    <location>
        <begin position="30"/>
        <end position="296"/>
    </location>
</feature>
<evidence type="ECO:0000313" key="5">
    <source>
        <dbReference type="Proteomes" id="UP000642748"/>
    </source>
</evidence>
<keyword evidence="5" id="KW-1185">Reference proteome</keyword>
<feature type="chain" id="PRO_5035279948" evidence="2">
    <location>
        <begin position="40"/>
        <end position="424"/>
    </location>
</feature>
<dbReference type="GO" id="GO:0004553">
    <property type="term" value="F:hydrolase activity, hydrolyzing O-glycosyl compounds"/>
    <property type="evidence" value="ECO:0007669"/>
    <property type="project" value="InterPro"/>
</dbReference>
<evidence type="ECO:0000256" key="1">
    <source>
        <dbReference type="ARBA" id="ARBA00006865"/>
    </source>
</evidence>
<dbReference type="RefSeq" id="WP_203918886.1">
    <property type="nucleotide sequence ID" value="NZ_BONZ01000032.1"/>
</dbReference>
<dbReference type="InterPro" id="IPR035992">
    <property type="entry name" value="Ricin_B-like_lectins"/>
</dbReference>
<dbReference type="PROSITE" id="PS51762">
    <property type="entry name" value="GH16_2"/>
    <property type="match status" value="1"/>
</dbReference>
<proteinExistence type="inferred from homology"/>
<organism evidence="4 5">
    <name type="scientific">Rugosimonospora africana</name>
    <dbReference type="NCBI Taxonomy" id="556532"/>
    <lineage>
        <taxon>Bacteria</taxon>
        <taxon>Bacillati</taxon>
        <taxon>Actinomycetota</taxon>
        <taxon>Actinomycetes</taxon>
        <taxon>Micromonosporales</taxon>
        <taxon>Micromonosporaceae</taxon>
        <taxon>Rugosimonospora</taxon>
    </lineage>
</organism>
<dbReference type="PROSITE" id="PS51257">
    <property type="entry name" value="PROKAR_LIPOPROTEIN"/>
    <property type="match status" value="1"/>
</dbReference>
<evidence type="ECO:0000259" key="3">
    <source>
        <dbReference type="PROSITE" id="PS51762"/>
    </source>
</evidence>
<dbReference type="CDD" id="cd23451">
    <property type="entry name" value="beta-trefoil_Ricin_laminarinase"/>
    <property type="match status" value="1"/>
</dbReference>
<dbReference type="Pfam" id="PF00722">
    <property type="entry name" value="Glyco_hydro_16"/>
    <property type="match status" value="1"/>
</dbReference>
<dbReference type="EMBL" id="BONZ01000032">
    <property type="protein sequence ID" value="GIH15244.1"/>
    <property type="molecule type" value="Genomic_DNA"/>
</dbReference>
<evidence type="ECO:0000256" key="2">
    <source>
        <dbReference type="SAM" id="SignalP"/>
    </source>
</evidence>
<dbReference type="AlphaFoldDB" id="A0A8J3QRF9"/>
<dbReference type="InterPro" id="IPR000757">
    <property type="entry name" value="Beta-glucanase-like"/>
</dbReference>
<dbReference type="PROSITE" id="PS50231">
    <property type="entry name" value="RICIN_B_LECTIN"/>
    <property type="match status" value="1"/>
</dbReference>
<comment type="caution">
    <text evidence="4">The sequence shown here is derived from an EMBL/GenBank/DDBJ whole genome shotgun (WGS) entry which is preliminary data.</text>
</comment>
<dbReference type="InterPro" id="IPR013320">
    <property type="entry name" value="ConA-like_dom_sf"/>
</dbReference>
<evidence type="ECO:0000313" key="4">
    <source>
        <dbReference type="EMBL" id="GIH15244.1"/>
    </source>
</evidence>
<protein>
    <submittedName>
        <fullName evidence="4">Endo-1,3-beta-glucanase</fullName>
    </submittedName>
</protein>
<comment type="similarity">
    <text evidence="1">Belongs to the glycosyl hydrolase 16 family.</text>
</comment>
<dbReference type="SMART" id="SM00458">
    <property type="entry name" value="RICIN"/>
    <property type="match status" value="1"/>
</dbReference>
<dbReference type="SUPFAM" id="SSF49899">
    <property type="entry name" value="Concanavalin A-like lectins/glucanases"/>
    <property type="match status" value="1"/>
</dbReference>
<name>A0A8J3QRF9_9ACTN</name>
<gene>
    <name evidence="4" type="ORF">Raf01_34160</name>
</gene>
<dbReference type="PANTHER" id="PTHR10963:SF55">
    <property type="entry name" value="GLYCOSIDE HYDROLASE FAMILY 16 PROTEIN"/>
    <property type="match status" value="1"/>
</dbReference>
<dbReference type="Gene3D" id="2.80.10.50">
    <property type="match status" value="2"/>
</dbReference>
<dbReference type="Pfam" id="PF00652">
    <property type="entry name" value="Ricin_B_lectin"/>
    <property type="match status" value="1"/>
</dbReference>
<feature type="signal peptide" evidence="2">
    <location>
        <begin position="1"/>
        <end position="39"/>
    </location>
</feature>
<reference evidence="4" key="1">
    <citation type="submission" date="2021-01" db="EMBL/GenBank/DDBJ databases">
        <title>Whole genome shotgun sequence of Rugosimonospora africana NBRC 104875.</title>
        <authorList>
            <person name="Komaki H."/>
            <person name="Tamura T."/>
        </authorList>
    </citation>
    <scope>NUCLEOTIDE SEQUENCE</scope>
    <source>
        <strain evidence="4">NBRC 104875</strain>
    </source>
</reference>
<dbReference type="CDD" id="cd08023">
    <property type="entry name" value="GH16_laminarinase_like"/>
    <property type="match status" value="1"/>
</dbReference>
<keyword evidence="2" id="KW-0732">Signal</keyword>
<dbReference type="SUPFAM" id="SSF50370">
    <property type="entry name" value="Ricin B-like lectins"/>
    <property type="match status" value="1"/>
</dbReference>